<accession>A0ABV5HUI1</accession>
<keyword evidence="2" id="KW-1185">Reference proteome</keyword>
<proteinExistence type="predicted"/>
<dbReference type="RefSeq" id="WP_390198020.1">
    <property type="nucleotide sequence ID" value="NZ_JBHMEP010000021.1"/>
</dbReference>
<protein>
    <submittedName>
        <fullName evidence="1">Uncharacterized protein</fullName>
    </submittedName>
</protein>
<organism evidence="1 2">
    <name type="scientific">Vibrio olivae</name>
    <dbReference type="NCBI Taxonomy" id="1243002"/>
    <lineage>
        <taxon>Bacteria</taxon>
        <taxon>Pseudomonadati</taxon>
        <taxon>Pseudomonadota</taxon>
        <taxon>Gammaproteobacteria</taxon>
        <taxon>Vibrionales</taxon>
        <taxon>Vibrionaceae</taxon>
        <taxon>Vibrio</taxon>
    </lineage>
</organism>
<gene>
    <name evidence="1" type="ORF">ACFFUV_22755</name>
</gene>
<name>A0ABV5HUI1_9VIBR</name>
<comment type="caution">
    <text evidence="1">The sequence shown here is derived from an EMBL/GenBank/DDBJ whole genome shotgun (WGS) entry which is preliminary data.</text>
</comment>
<sequence>MSGRVKIKSKDKDKKPKIDVFKIIENRFKNMNELRDLIDMDPKKGLVRIRDGAGFREVERGGCLHRNYLNLLEEELGAKLSIDLIDKYIRGQEFG</sequence>
<evidence type="ECO:0000313" key="2">
    <source>
        <dbReference type="Proteomes" id="UP001589645"/>
    </source>
</evidence>
<evidence type="ECO:0000313" key="1">
    <source>
        <dbReference type="EMBL" id="MFB9137774.1"/>
    </source>
</evidence>
<dbReference type="EMBL" id="JBHMEP010000021">
    <property type="protein sequence ID" value="MFB9137774.1"/>
    <property type="molecule type" value="Genomic_DNA"/>
</dbReference>
<dbReference type="Proteomes" id="UP001589645">
    <property type="component" value="Unassembled WGS sequence"/>
</dbReference>
<reference evidence="1 2" key="1">
    <citation type="submission" date="2024-09" db="EMBL/GenBank/DDBJ databases">
        <authorList>
            <person name="Sun Q."/>
            <person name="Mori K."/>
        </authorList>
    </citation>
    <scope>NUCLEOTIDE SEQUENCE [LARGE SCALE GENOMIC DNA]</scope>
    <source>
        <strain evidence="1 2">CECT 8064</strain>
    </source>
</reference>